<evidence type="ECO:0000256" key="1">
    <source>
        <dbReference type="ARBA" id="ARBA00004496"/>
    </source>
</evidence>
<protein>
    <recommendedName>
        <fullName evidence="8">tRNA(Ile)-lysidine synthase</fullName>
        <ecNumber evidence="8">6.3.4.19</ecNumber>
    </recommendedName>
    <alternativeName>
        <fullName evidence="8">tRNA(Ile)-2-lysyl-cytidine synthase</fullName>
    </alternativeName>
    <alternativeName>
        <fullName evidence="8">tRNA(Ile)-lysidine synthetase</fullName>
    </alternativeName>
</protein>
<keyword evidence="2 8" id="KW-0963">Cytoplasm</keyword>
<comment type="function">
    <text evidence="8">Ligates lysine onto the cytidine present at position 34 of the AUA codon-specific tRNA(Ile) that contains the anticodon CAU, in an ATP-dependent manner. Cytidine is converted to lysidine, thus changing the amino acid specificity of the tRNA from methionine to isoleucine.</text>
</comment>
<dbReference type="SUPFAM" id="SSF56037">
    <property type="entry name" value="PheT/TilS domain"/>
    <property type="match status" value="1"/>
</dbReference>
<dbReference type="EMBL" id="AP023081">
    <property type="protein sequence ID" value="BCD84323.1"/>
    <property type="molecule type" value="Genomic_DNA"/>
</dbReference>
<gene>
    <name evidence="8 10" type="primary">tilS</name>
    <name evidence="10" type="ORF">PSm6_07300</name>
</gene>
<evidence type="ECO:0000256" key="2">
    <source>
        <dbReference type="ARBA" id="ARBA00022490"/>
    </source>
</evidence>
<reference evidence="10" key="1">
    <citation type="submission" date="2020-05" db="EMBL/GenBank/DDBJ databases">
        <title>Complete genome sequence of Pseudomonas sp. Sm006.</title>
        <authorList>
            <person name="Takeuchi K."/>
            <person name="Someya N."/>
        </authorList>
    </citation>
    <scope>NUCLEOTIDE SEQUENCE</scope>
    <source>
        <strain evidence="10">Sm006</strain>
    </source>
</reference>
<keyword evidence="4 8" id="KW-0819">tRNA processing</keyword>
<feature type="binding site" evidence="8">
    <location>
        <begin position="45"/>
        <end position="50"/>
    </location>
    <ligand>
        <name>ATP</name>
        <dbReference type="ChEBI" id="CHEBI:30616"/>
    </ligand>
</feature>
<proteinExistence type="inferred from homology"/>
<dbReference type="EC" id="6.3.4.19" evidence="8"/>
<dbReference type="InterPro" id="IPR011063">
    <property type="entry name" value="TilS/TtcA_N"/>
</dbReference>
<name>A0ABM7L484_9PSED</name>
<comment type="similarity">
    <text evidence="8">Belongs to the tRNA(Ile)-lysidine synthase family.</text>
</comment>
<dbReference type="PANTHER" id="PTHR43033">
    <property type="entry name" value="TRNA(ILE)-LYSIDINE SYNTHASE-RELATED"/>
    <property type="match status" value="1"/>
</dbReference>
<dbReference type="PANTHER" id="PTHR43033:SF1">
    <property type="entry name" value="TRNA(ILE)-LYSIDINE SYNTHASE-RELATED"/>
    <property type="match status" value="1"/>
</dbReference>
<keyword evidence="3 8" id="KW-0436">Ligase</keyword>
<evidence type="ECO:0000313" key="11">
    <source>
        <dbReference type="Proteomes" id="UP001064896"/>
    </source>
</evidence>
<dbReference type="InterPro" id="IPR012796">
    <property type="entry name" value="Lysidine-tRNA-synth_C"/>
</dbReference>
<dbReference type="Pfam" id="PF11734">
    <property type="entry name" value="TilS_C"/>
    <property type="match status" value="1"/>
</dbReference>
<keyword evidence="6 8" id="KW-0067">ATP-binding</keyword>
<evidence type="ECO:0000259" key="9">
    <source>
        <dbReference type="SMART" id="SM00977"/>
    </source>
</evidence>
<dbReference type="Proteomes" id="UP001064896">
    <property type="component" value="Chromosome"/>
</dbReference>
<evidence type="ECO:0000256" key="6">
    <source>
        <dbReference type="ARBA" id="ARBA00022840"/>
    </source>
</evidence>
<dbReference type="Gene3D" id="1.20.59.20">
    <property type="match status" value="1"/>
</dbReference>
<evidence type="ECO:0000313" key="10">
    <source>
        <dbReference type="EMBL" id="BCD84323.1"/>
    </source>
</evidence>
<dbReference type="NCBIfam" id="TIGR02433">
    <property type="entry name" value="lysidine_TilS_C"/>
    <property type="match status" value="1"/>
</dbReference>
<evidence type="ECO:0000256" key="4">
    <source>
        <dbReference type="ARBA" id="ARBA00022694"/>
    </source>
</evidence>
<accession>A0ABM7L484</accession>
<sequence length="457" mass="49814">MAWPDGHGDERVTASGHSLVLKLESLLLVAVAPWRDAPAWRVAFSGGLDSTVLLHLLVRLAERERLPPLSAIHVHHGLQPAAEAWPAHCQRICDGLGVPLDVARVRVAPGNSLERAARDARYAAFIARLGAGEVLMSAQHRDDQAETLLFRLLRGAGVRGLAGMPGSRVLGDGVLLRPLLQVPRAELEACARELGLEWVEDPSNDDTEFSRNYLRQRIMPALAERWPQVSSSIARSAEHLAEGEALLGELAQLDLQAARTDSAFPWLLLPSLELAPLIGLSPARQRNALRHWLNAFTAMPDSGHWAGWDDLRDAGSSASPVWKLEGGELRRADGRLWWLPGSWQQGLLAGGQWPEPGKVLELPGNGQLQLVGEPPQGALEVRYRQGGEVLDVAGRGRRDLKRLLNESGLPAFVRGRLPLLYRGGELLAVANLPGLAGPADARWRLRWTPPTNDQGLS</sequence>
<dbReference type="InterPro" id="IPR012795">
    <property type="entry name" value="tRNA_Ile_lys_synt_N"/>
</dbReference>
<dbReference type="InterPro" id="IPR014729">
    <property type="entry name" value="Rossmann-like_a/b/a_fold"/>
</dbReference>
<evidence type="ECO:0000256" key="5">
    <source>
        <dbReference type="ARBA" id="ARBA00022741"/>
    </source>
</evidence>
<organism evidence="10 11">
    <name type="scientific">Pseudomonas solani</name>
    <dbReference type="NCBI Taxonomy" id="2731552"/>
    <lineage>
        <taxon>Bacteria</taxon>
        <taxon>Pseudomonadati</taxon>
        <taxon>Pseudomonadota</taxon>
        <taxon>Gammaproteobacteria</taxon>
        <taxon>Pseudomonadales</taxon>
        <taxon>Pseudomonadaceae</taxon>
        <taxon>Pseudomonas</taxon>
    </lineage>
</organism>
<dbReference type="Gene3D" id="3.40.50.620">
    <property type="entry name" value="HUPs"/>
    <property type="match status" value="1"/>
</dbReference>
<dbReference type="SMART" id="SM00977">
    <property type="entry name" value="TilS_C"/>
    <property type="match status" value="1"/>
</dbReference>
<evidence type="ECO:0000256" key="7">
    <source>
        <dbReference type="ARBA" id="ARBA00048539"/>
    </source>
</evidence>
<comment type="domain">
    <text evidence="8">The N-terminal region contains the highly conserved SGGXDS motif, predicted to be a P-loop motif involved in ATP binding.</text>
</comment>
<feature type="domain" description="Lysidine-tRNA(Ile) synthetase C-terminal" evidence="9">
    <location>
        <begin position="379"/>
        <end position="447"/>
    </location>
</feature>
<dbReference type="SUPFAM" id="SSF82829">
    <property type="entry name" value="MesJ substrate recognition domain-like"/>
    <property type="match status" value="1"/>
</dbReference>
<evidence type="ECO:0000256" key="3">
    <source>
        <dbReference type="ARBA" id="ARBA00022598"/>
    </source>
</evidence>
<comment type="catalytic activity">
    <reaction evidence="7 8">
        <text>cytidine(34) in tRNA(Ile2) + L-lysine + ATP = lysidine(34) in tRNA(Ile2) + AMP + diphosphate + H(+)</text>
        <dbReference type="Rhea" id="RHEA:43744"/>
        <dbReference type="Rhea" id="RHEA-COMP:10625"/>
        <dbReference type="Rhea" id="RHEA-COMP:10670"/>
        <dbReference type="ChEBI" id="CHEBI:15378"/>
        <dbReference type="ChEBI" id="CHEBI:30616"/>
        <dbReference type="ChEBI" id="CHEBI:32551"/>
        <dbReference type="ChEBI" id="CHEBI:33019"/>
        <dbReference type="ChEBI" id="CHEBI:82748"/>
        <dbReference type="ChEBI" id="CHEBI:83665"/>
        <dbReference type="ChEBI" id="CHEBI:456215"/>
        <dbReference type="EC" id="6.3.4.19"/>
    </reaction>
</comment>
<comment type="subcellular location">
    <subcellularLocation>
        <location evidence="1 8">Cytoplasm</location>
    </subcellularLocation>
</comment>
<dbReference type="CDD" id="cd01992">
    <property type="entry name" value="TilS_N"/>
    <property type="match status" value="1"/>
</dbReference>
<dbReference type="InterPro" id="IPR012094">
    <property type="entry name" value="tRNA_Ile_lys_synt"/>
</dbReference>
<evidence type="ECO:0000256" key="8">
    <source>
        <dbReference type="HAMAP-Rule" id="MF_01161"/>
    </source>
</evidence>
<dbReference type="NCBIfam" id="TIGR02432">
    <property type="entry name" value="lysidine_TilS_N"/>
    <property type="match status" value="1"/>
</dbReference>
<dbReference type="HAMAP" id="MF_01161">
    <property type="entry name" value="tRNA_Ile_lys_synt"/>
    <property type="match status" value="1"/>
</dbReference>
<keyword evidence="11" id="KW-1185">Reference proteome</keyword>
<keyword evidence="5 8" id="KW-0547">Nucleotide-binding</keyword>
<dbReference type="Pfam" id="PF01171">
    <property type="entry name" value="ATP_bind_3"/>
    <property type="match status" value="1"/>
</dbReference>
<dbReference type="Pfam" id="PF09179">
    <property type="entry name" value="TilS"/>
    <property type="match status" value="1"/>
</dbReference>
<dbReference type="InterPro" id="IPR015262">
    <property type="entry name" value="tRNA_Ile_lys_synt_subst-bd"/>
</dbReference>
<dbReference type="SUPFAM" id="SSF52402">
    <property type="entry name" value="Adenine nucleotide alpha hydrolases-like"/>
    <property type="match status" value="1"/>
</dbReference>